<dbReference type="EMBL" id="JBHSNA010000014">
    <property type="protein sequence ID" value="MFC5567440.1"/>
    <property type="molecule type" value="Genomic_DNA"/>
</dbReference>
<keyword evidence="1" id="KW-0472">Membrane</keyword>
<dbReference type="RefSeq" id="WP_209842027.1">
    <property type="nucleotide sequence ID" value="NZ_JAGGJP010000013.1"/>
</dbReference>
<gene>
    <name evidence="2" type="ORF">ACFPOC_13585</name>
</gene>
<evidence type="ECO:0000313" key="3">
    <source>
        <dbReference type="Proteomes" id="UP001596056"/>
    </source>
</evidence>
<keyword evidence="1" id="KW-0812">Transmembrane</keyword>
<keyword evidence="1" id="KW-1133">Transmembrane helix</keyword>
<proteinExistence type="predicted"/>
<evidence type="ECO:0000256" key="1">
    <source>
        <dbReference type="SAM" id="Phobius"/>
    </source>
</evidence>
<feature type="transmembrane region" description="Helical" evidence="1">
    <location>
        <begin position="28"/>
        <end position="46"/>
    </location>
</feature>
<accession>A0ABW0SF58</accession>
<dbReference type="Proteomes" id="UP001596056">
    <property type="component" value="Unassembled WGS sequence"/>
</dbReference>
<evidence type="ECO:0000313" key="2">
    <source>
        <dbReference type="EMBL" id="MFC5567440.1"/>
    </source>
</evidence>
<keyword evidence="3" id="KW-1185">Reference proteome</keyword>
<reference evidence="3" key="1">
    <citation type="journal article" date="2019" name="Int. J. Syst. Evol. Microbiol.">
        <title>The Global Catalogue of Microorganisms (GCM) 10K type strain sequencing project: providing services to taxonomists for standard genome sequencing and annotation.</title>
        <authorList>
            <consortium name="The Broad Institute Genomics Platform"/>
            <consortium name="The Broad Institute Genome Sequencing Center for Infectious Disease"/>
            <person name="Wu L."/>
            <person name="Ma J."/>
        </authorList>
    </citation>
    <scope>NUCLEOTIDE SEQUENCE [LARGE SCALE GENOMIC DNA]</scope>
    <source>
        <strain evidence="3">KACC 11588</strain>
    </source>
</reference>
<comment type="caution">
    <text evidence="2">The sequence shown here is derived from an EMBL/GenBank/DDBJ whole genome shotgun (WGS) entry which is preliminary data.</text>
</comment>
<protein>
    <submittedName>
        <fullName evidence="2">Uncharacterized protein</fullName>
    </submittedName>
</protein>
<name>A0ABW0SF58_9RHOB</name>
<sequence>MPVLVLAILWLAFELAIFRDASFAKPWWYVAIMFALGAIYLAFLLITRGGSSALKMPDMISIDAVLDSDRGEQFQS</sequence>
<organism evidence="2 3">
    <name type="scientific">Rubellimicrobium aerolatum</name>
    <dbReference type="NCBI Taxonomy" id="490979"/>
    <lineage>
        <taxon>Bacteria</taxon>
        <taxon>Pseudomonadati</taxon>
        <taxon>Pseudomonadota</taxon>
        <taxon>Alphaproteobacteria</taxon>
        <taxon>Rhodobacterales</taxon>
        <taxon>Roseobacteraceae</taxon>
        <taxon>Rubellimicrobium</taxon>
    </lineage>
</organism>